<dbReference type="FunFam" id="3.30.160.60:FF:001009">
    <property type="entry name" value="Zinc finger protein 26"/>
    <property type="match status" value="1"/>
</dbReference>
<feature type="compositionally biased region" description="Basic and acidic residues" evidence="11">
    <location>
        <begin position="489"/>
        <end position="503"/>
    </location>
</feature>
<feature type="region of interest" description="Disordered" evidence="11">
    <location>
        <begin position="2279"/>
        <end position="2314"/>
    </location>
</feature>
<evidence type="ECO:0000256" key="5">
    <source>
        <dbReference type="ARBA" id="ARBA00022833"/>
    </source>
</evidence>
<feature type="domain" description="C2H2-type" evidence="12">
    <location>
        <begin position="2832"/>
        <end position="2859"/>
    </location>
</feature>
<evidence type="ECO:0000256" key="2">
    <source>
        <dbReference type="ARBA" id="ARBA00022723"/>
    </source>
</evidence>
<feature type="domain" description="C2H2-type" evidence="12">
    <location>
        <begin position="2513"/>
        <end position="2535"/>
    </location>
</feature>
<feature type="domain" description="C2H2-type" evidence="12">
    <location>
        <begin position="1253"/>
        <end position="1280"/>
    </location>
</feature>
<keyword evidence="7" id="KW-0238">DNA-binding</keyword>
<feature type="domain" description="C2H2-type" evidence="12">
    <location>
        <begin position="1844"/>
        <end position="1862"/>
    </location>
</feature>
<dbReference type="PANTHER" id="PTHR24384">
    <property type="entry name" value="FINGER PUTATIVE TRANSCRIPTION FACTOR FAMILY-RELATED"/>
    <property type="match status" value="1"/>
</dbReference>
<dbReference type="FunFam" id="3.30.160.60:FF:000634">
    <property type="entry name" value="Zinc finger X-chromosomal protein"/>
    <property type="match status" value="1"/>
</dbReference>
<dbReference type="EMBL" id="CP026243">
    <property type="protein sequence ID" value="AWO96829.1"/>
    <property type="molecule type" value="Genomic_DNA"/>
</dbReference>
<keyword evidence="2" id="KW-0479">Metal-binding</keyword>
<evidence type="ECO:0000256" key="8">
    <source>
        <dbReference type="ARBA" id="ARBA00023163"/>
    </source>
</evidence>
<feature type="domain" description="C2H2-type" evidence="12">
    <location>
        <begin position="2485"/>
        <end position="2512"/>
    </location>
</feature>
<feature type="region of interest" description="Disordered" evidence="11">
    <location>
        <begin position="1"/>
        <end position="37"/>
    </location>
</feature>
<evidence type="ECO:0000256" key="9">
    <source>
        <dbReference type="ARBA" id="ARBA00023242"/>
    </source>
</evidence>
<keyword evidence="9" id="KW-0539">Nucleus</keyword>
<evidence type="ECO:0000259" key="12">
    <source>
        <dbReference type="PROSITE" id="PS50157"/>
    </source>
</evidence>
<feature type="domain" description="C2H2-type" evidence="12">
    <location>
        <begin position="2130"/>
        <end position="2157"/>
    </location>
</feature>
<dbReference type="Pfam" id="PF00096">
    <property type="entry name" value="zf-C2H2"/>
    <property type="match status" value="13"/>
</dbReference>
<keyword evidence="4 10" id="KW-0863">Zinc-finger</keyword>
<dbReference type="SUPFAM" id="SSF57667">
    <property type="entry name" value="beta-beta-alpha zinc fingers"/>
    <property type="match status" value="21"/>
</dbReference>
<dbReference type="PROSITE" id="PS00028">
    <property type="entry name" value="ZINC_FINGER_C2H2_1"/>
    <property type="match status" value="33"/>
</dbReference>
<dbReference type="InterPro" id="IPR036236">
    <property type="entry name" value="Znf_C2H2_sf"/>
</dbReference>
<dbReference type="Proteomes" id="UP000246464">
    <property type="component" value="Chromosome 1"/>
</dbReference>
<feature type="region of interest" description="Disordered" evidence="11">
    <location>
        <begin position="670"/>
        <end position="780"/>
    </location>
</feature>
<feature type="domain" description="C2H2-type" evidence="12">
    <location>
        <begin position="2544"/>
        <end position="2571"/>
    </location>
</feature>
<evidence type="ECO:0000256" key="7">
    <source>
        <dbReference type="ARBA" id="ARBA00023125"/>
    </source>
</evidence>
<feature type="region of interest" description="Disordered" evidence="11">
    <location>
        <begin position="391"/>
        <end position="451"/>
    </location>
</feature>
<feature type="domain" description="C2H2-type" evidence="12">
    <location>
        <begin position="2373"/>
        <end position="2400"/>
    </location>
</feature>
<feature type="domain" description="C2H2-type" evidence="12">
    <location>
        <begin position="2804"/>
        <end position="2831"/>
    </location>
</feature>
<dbReference type="GO" id="GO:0008270">
    <property type="term" value="F:zinc ion binding"/>
    <property type="evidence" value="ECO:0007669"/>
    <property type="project" value="UniProtKB-KW"/>
</dbReference>
<gene>
    <name evidence="13" type="ORF">SMAX5B_011675</name>
</gene>
<dbReference type="FunFam" id="3.30.160.60:FF:000100">
    <property type="entry name" value="Zinc finger 45-like"/>
    <property type="match status" value="2"/>
</dbReference>
<dbReference type="SMART" id="SM00355">
    <property type="entry name" value="ZnF_C2H2"/>
    <property type="match status" value="47"/>
</dbReference>
<feature type="compositionally biased region" description="Basic and acidic residues" evidence="11">
    <location>
        <begin position="691"/>
        <end position="701"/>
    </location>
</feature>
<feature type="compositionally biased region" description="Polar residues" evidence="11">
    <location>
        <begin position="559"/>
        <end position="570"/>
    </location>
</feature>
<feature type="domain" description="C2H2-type" evidence="12">
    <location>
        <begin position="979"/>
        <end position="1007"/>
    </location>
</feature>
<dbReference type="FunFam" id="3.30.160.60:FF:002343">
    <property type="entry name" value="Zinc finger protein 33A"/>
    <property type="match status" value="2"/>
</dbReference>
<feature type="region of interest" description="Disordered" evidence="11">
    <location>
        <begin position="478"/>
        <end position="503"/>
    </location>
</feature>
<accession>A0A2U9AYR0</accession>
<feature type="domain" description="C2H2-type" evidence="12">
    <location>
        <begin position="1307"/>
        <end position="1334"/>
    </location>
</feature>
<evidence type="ECO:0000313" key="13">
    <source>
        <dbReference type="EMBL" id="AWO96829.1"/>
    </source>
</evidence>
<evidence type="ECO:0000256" key="10">
    <source>
        <dbReference type="PROSITE-ProRule" id="PRU00042"/>
    </source>
</evidence>
<feature type="domain" description="C2H2-type" evidence="12">
    <location>
        <begin position="1154"/>
        <end position="1181"/>
    </location>
</feature>
<keyword evidence="6" id="KW-0805">Transcription regulation</keyword>
<feature type="region of interest" description="Disordered" evidence="11">
    <location>
        <begin position="2446"/>
        <end position="2477"/>
    </location>
</feature>
<feature type="domain" description="C2H2-type" evidence="12">
    <location>
        <begin position="1999"/>
        <end position="2026"/>
    </location>
</feature>
<feature type="domain" description="C2H2-type" evidence="12">
    <location>
        <begin position="2401"/>
        <end position="2428"/>
    </location>
</feature>
<evidence type="ECO:0000256" key="1">
    <source>
        <dbReference type="ARBA" id="ARBA00004123"/>
    </source>
</evidence>
<feature type="domain" description="C2H2-type" evidence="12">
    <location>
        <begin position="1452"/>
        <end position="1479"/>
    </location>
</feature>
<evidence type="ECO:0000256" key="3">
    <source>
        <dbReference type="ARBA" id="ARBA00022737"/>
    </source>
</evidence>
<name>A0A2U9AYR0_SCOMX</name>
<feature type="compositionally biased region" description="Polar residues" evidence="11">
    <location>
        <begin position="767"/>
        <end position="780"/>
    </location>
</feature>
<feature type="domain" description="C2H2-type" evidence="12">
    <location>
        <begin position="1717"/>
        <end position="1741"/>
    </location>
</feature>
<feature type="region of interest" description="Disordered" evidence="11">
    <location>
        <begin position="557"/>
        <end position="640"/>
    </location>
</feature>
<feature type="compositionally biased region" description="Basic and acidic residues" evidence="11">
    <location>
        <begin position="393"/>
        <end position="412"/>
    </location>
</feature>
<feature type="compositionally biased region" description="Polar residues" evidence="11">
    <location>
        <begin position="2671"/>
        <end position="2683"/>
    </location>
</feature>
<dbReference type="PROSITE" id="PS50157">
    <property type="entry name" value="ZINC_FINGER_C2H2_2"/>
    <property type="match status" value="40"/>
</dbReference>
<reference evidence="13 14" key="1">
    <citation type="submission" date="2017-12" db="EMBL/GenBank/DDBJ databases">
        <title>Integrating genomic resources of turbot (Scophthalmus maximus) in depth evaluation of genetic and physical mapping variation across individuals.</title>
        <authorList>
            <person name="Martinez P."/>
        </authorList>
    </citation>
    <scope>NUCLEOTIDE SEQUENCE [LARGE SCALE GENOMIC DNA]</scope>
</reference>
<feature type="domain" description="C2H2-type" evidence="12">
    <location>
        <begin position="2735"/>
        <end position="2762"/>
    </location>
</feature>
<feature type="domain" description="C2H2-type" evidence="12">
    <location>
        <begin position="1657"/>
        <end position="1684"/>
    </location>
</feature>
<feature type="domain" description="C2H2-type" evidence="12">
    <location>
        <begin position="2319"/>
        <end position="2346"/>
    </location>
</feature>
<keyword evidence="5" id="KW-0862">Zinc</keyword>
<feature type="region of interest" description="Disordered" evidence="11">
    <location>
        <begin position="2671"/>
        <end position="2690"/>
    </location>
</feature>
<keyword evidence="8" id="KW-0804">Transcription</keyword>
<feature type="compositionally biased region" description="Polar residues" evidence="11">
    <location>
        <begin position="625"/>
        <end position="636"/>
    </location>
</feature>
<feature type="domain" description="C2H2-type" evidence="12">
    <location>
        <begin position="1410"/>
        <end position="1444"/>
    </location>
</feature>
<dbReference type="InterPro" id="IPR013087">
    <property type="entry name" value="Znf_C2H2_type"/>
</dbReference>
<feature type="domain" description="C2H2-type" evidence="12">
    <location>
        <begin position="1745"/>
        <end position="1772"/>
    </location>
</feature>
<feature type="domain" description="C2H2-type" evidence="12">
    <location>
        <begin position="2246"/>
        <end position="2269"/>
    </location>
</feature>
<feature type="domain" description="C2H2-type" evidence="12">
    <location>
        <begin position="2774"/>
        <end position="2801"/>
    </location>
</feature>
<feature type="domain" description="C2H2-type" evidence="12">
    <location>
        <begin position="1629"/>
        <end position="1656"/>
    </location>
</feature>
<feature type="compositionally biased region" description="Polar residues" evidence="11">
    <location>
        <begin position="602"/>
        <end position="616"/>
    </location>
</feature>
<comment type="subcellular location">
    <subcellularLocation>
        <location evidence="1">Nucleus</location>
    </subcellularLocation>
</comment>
<feature type="domain" description="C2H2-type" evidence="12">
    <location>
        <begin position="2347"/>
        <end position="2374"/>
    </location>
</feature>
<evidence type="ECO:0000256" key="6">
    <source>
        <dbReference type="ARBA" id="ARBA00023015"/>
    </source>
</evidence>
<feature type="domain" description="C2H2-type" evidence="12">
    <location>
        <begin position="1542"/>
        <end position="1569"/>
    </location>
</feature>
<feature type="compositionally biased region" description="Low complexity" evidence="11">
    <location>
        <begin position="706"/>
        <end position="722"/>
    </location>
</feature>
<feature type="domain" description="C2H2-type" evidence="12">
    <location>
        <begin position="875"/>
        <end position="902"/>
    </location>
</feature>
<evidence type="ECO:0000313" key="14">
    <source>
        <dbReference type="Proteomes" id="UP000246464"/>
    </source>
</evidence>
<feature type="compositionally biased region" description="Polar residues" evidence="11">
    <location>
        <begin position="2279"/>
        <end position="2294"/>
    </location>
</feature>
<feature type="region of interest" description="Disordered" evidence="11">
    <location>
        <begin position="1107"/>
        <end position="1145"/>
    </location>
</feature>
<feature type="domain" description="C2H2-type" evidence="12">
    <location>
        <begin position="1816"/>
        <end position="1843"/>
    </location>
</feature>
<feature type="domain" description="C2H2-type" evidence="12">
    <location>
        <begin position="2706"/>
        <end position="2734"/>
    </location>
</feature>
<feature type="domain" description="C2H2-type" evidence="12">
    <location>
        <begin position="2615"/>
        <end position="2642"/>
    </location>
</feature>
<feature type="domain" description="C2H2-type" evidence="12">
    <location>
        <begin position="1225"/>
        <end position="1252"/>
    </location>
</feature>
<dbReference type="InterPro" id="IPR050752">
    <property type="entry name" value="C2H2-ZF_domain"/>
</dbReference>
<feature type="domain" description="C2H2-type" evidence="12">
    <location>
        <begin position="903"/>
        <end position="924"/>
    </location>
</feature>
<dbReference type="GO" id="GO:0000978">
    <property type="term" value="F:RNA polymerase II cis-regulatory region sequence-specific DNA binding"/>
    <property type="evidence" value="ECO:0007669"/>
    <property type="project" value="TreeGrafter"/>
</dbReference>
<feature type="domain" description="C2H2-type" evidence="12">
    <location>
        <begin position="801"/>
        <end position="829"/>
    </location>
</feature>
<dbReference type="GO" id="GO:0000981">
    <property type="term" value="F:DNA-binding transcription factor activity, RNA polymerase II-specific"/>
    <property type="evidence" value="ECO:0007669"/>
    <property type="project" value="TreeGrafter"/>
</dbReference>
<dbReference type="PANTHER" id="PTHR24384:SF189">
    <property type="entry name" value="C2H2-TYPE DOMAIN-CONTAINING PROTEIN-RELATED"/>
    <property type="match status" value="1"/>
</dbReference>
<feature type="compositionally biased region" description="Polar residues" evidence="11">
    <location>
        <begin position="1508"/>
        <end position="1524"/>
    </location>
</feature>
<protein>
    <recommendedName>
        <fullName evidence="12">C2H2-type domain-containing protein</fullName>
    </recommendedName>
</protein>
<feature type="compositionally biased region" description="Basic and acidic residues" evidence="11">
    <location>
        <begin position="1123"/>
        <end position="1142"/>
    </location>
</feature>
<feature type="domain" description="C2H2-type" evidence="12">
    <location>
        <begin position="2190"/>
        <end position="2217"/>
    </location>
</feature>
<feature type="domain" description="C2H2-type" evidence="12">
    <location>
        <begin position="1382"/>
        <end position="1409"/>
    </location>
</feature>
<keyword evidence="14" id="KW-1185">Reference proteome</keyword>
<dbReference type="GO" id="GO:0005634">
    <property type="term" value="C:nucleus"/>
    <property type="evidence" value="ECO:0007669"/>
    <property type="project" value="UniProtKB-SubCell"/>
</dbReference>
<dbReference type="Gene3D" id="3.30.160.60">
    <property type="entry name" value="Classic Zinc Finger"/>
    <property type="match status" value="27"/>
</dbReference>
<feature type="compositionally biased region" description="Basic residues" evidence="11">
    <location>
        <begin position="20"/>
        <end position="30"/>
    </location>
</feature>
<dbReference type="FunFam" id="3.30.160.60:FF:000016">
    <property type="entry name" value="zinc finger protein 37 homolog"/>
    <property type="match status" value="1"/>
</dbReference>
<feature type="domain" description="C2H2-type" evidence="12">
    <location>
        <begin position="1353"/>
        <end position="1380"/>
    </location>
</feature>
<feature type="domain" description="C2H2-type" evidence="12">
    <location>
        <begin position="2644"/>
        <end position="2671"/>
    </location>
</feature>
<keyword evidence="3" id="KW-0677">Repeat</keyword>
<sequence length="2859" mass="325293">MSTGSRARLCAGPEAGTGEKRRKTQTHGRSVRGDPQLTPDFHWMRNGGGTAAQCVCCVFRLKVCFIFVSVLDFLSRKTCFVLNCNGVLQRPAKIEALCIFPEGCGASELWRSRAESVEIHTLTLIDTYRLCRRFAAVPHPVEIRVLQRMAHGWDSYFHDIPPLSSDPRTLTATPESEHLENFIEHHDFTDTVNTSIGNTNSDCVYQKYLTETPWQADGEQMEKDYLPSCGNNEISDFATDELSTSETFSSSFATDLQGIKQDCGMLGTPFLEDYSDVSSCSDADASETRPPCKFMVSKSAPKSKTGVSKKHHSSEWLFSNPGNMFQTERLCPNFSGTNANLPIPSNVKAEENIVECSQDKVEGPEKTFKSYTGLDNSSSSSNMVTTMGIETIEDGKDGEDCPDQKQKEDVERGLTQGKHPGILISGHENVSSDRLEECQEGNEEEQAPAPNITTTCDNELDHSDEKVLIEKDSVNKENEGFGRLNSTEGQDKIMRQNKQDKSKVLKTERNDLYSSEIEQNAPNLNYIESNLLADSFPCGLESCLHPNALNTLKKEWTSPEDTNAASSQDQRLLLDQSPVAPKMERKDSGSLENGIFDEQNDPKSNSTDSSDENIQTDCKEKEMESNTPKSSDQPFSEVSDFKDGTHELQECTSTLKSSCDVESFLQLPEHQSYESQAQDKVCRSSGVMSDASDKEEHHFASHVEFSLELPSSSTDTSTEEPSVPGMLYGEPLSGEDSSSDTDETKLATSKEMSVARPARNSVDHSEGQTPQLASSRQMSKSLQPIVILEPPESVNGMSNSYRCRDCQHTTHNVDDLIEHHHNCHSGHNFQFCKTCNLYLMRNEQSEKHLCVVTKEIPQLSSDSGLETKRRFRDKHRCIKCKLRFMKRVQYVRHMRIHTGKTPYKCNECGRYFSQACSLRRHKRMPGRCKRAQLHDKVVTNPDAVASKTKTLPQNDLVQNKPHPNLPRCYVKLVDIAKTNLCSLCGKSFSTAEKAKKHFYNLHKGKSLAVSSNRCTTKIIGEKTQKVEIQTRGKYKCPLCPRLFKYSYNRARHLRDCVRDSLIGGKEKIGKNKYRCPLCNAVFTQPSNRYRHIKTICLRESLNRLPKQNVEKKKRKKAEQKTQSNEKEDKPKSKGNEQKKEAPPARTALQTVRLYKCNHCPAAFCHASGKYRHMKKHELFKLTGKMFRYRNTMCSSMSKPATLSSINFEVTKDNLKSAEENSSLSLSCKFCGKYVSTQQSLKKHEGNHRGERPYRCLECGRGFKRHSHLIAHKTVHQKRIQCTVCKKILPTIGELIQHRSSHLKKGMLQCPDCDLQFQFPVYLLRHLETHKNREYKTPQQFSESMKEQCGPKQLQCSLCNEMFDDVQELRKHCLTHISGPSSSQCPFCKRSFTSRRYLLQHMIKHTREKHLSCTNCGKQFFHDAYLKLHSARCVPAQTSHVEKEFNTESKRPHKCSYCTRTFSKKSRLKSHHQGHKSQTLRLCSRCGQYYGFRKLNQHKKNCGGPTEINPGSPNGNISKRTTQTIQSVHKKPSQSSATKMLQFNCPHCKQRFRYRSLLLRHLVSHTGEQPYACMHCGHRYGSKTMCLQHEAFCYGVQEEEQSSAKSDAAANLTKPTLRETSQKRAEREEYKCKFCNKTFMKSRNLRRHILTHNEVKPYRCKACDSCFSRYDHLKVHQTRCKGKKRRLEVCIPKISLDDVGKGWKSKFGIVPAKMAETLECKVCSRSFPTQSKLSRHHTLFHATKLFKCASCGSSFSHEKTLKAHRRMRKCRKVSDETKAPLPLGTNPPTVNGTELPHGVRNQILQRIKPCFNKKYKYVCSFCPRSFKNSWQLPVHTRLHTGEKPYACDYCGERFIRKDYVQRHYMKCSEIKRQSKVLCNGCGGFFSKAILENHKRNCTSTQSSKASVCLSQPSTSQSSTKGFSCAYCSSRFLLFSLLQEHFLNAHKLETMVPPVSTAPLQHHLSNIPNIKEEPLDETCDEQLRAGANLTCKLDAALDCGCICPECNMWFANKAGLSGHLRVHSSDHPHNCKICKKGFWNKNLLRNHFRKCRLGPIAERKATQQLEVPLKAQIDFALDDSVLVFKEGSTATGRGVLQTNFSCKEEFMEKSPENLDGNEVQSSSSNEKKAVQYQCSECEKSFTDGLLLISHLEDHGRQEQEKKCNICSKCGRVCTSKGNLEKHMRMHGINQKYSCPDCPKIFDTTNDLEIHRTCHDLNRPCICKLCKQRFWTKPSLRNHYSEDHLDDVFKCRFCNKIYSLKRSLRRHYKKCHQIALRDLVSTTQEKSSTARQSSSKMSAADESDEDQKNGSEDMDSDSAPYFPCHVCGKTFPTSESLEDHQRCHLGEKPHECEECGRCFYQASQLQQHQRMHKSEYQCQACGRGFVSLFALRKHKHTHGKSRPYRCPKCDLCFTGATRLAEHMTTHREESFPCDICNCVFPSKSSRVEHRKSHSKSGDHPSPSVSKAEHEISPLPSESSSALTKARKYRCGVCNERFKDPEELSEHGCIASRERPYLCPDCDKYFLHASHLKMHRNTHHQSWSGSKYPCNQCSSSFSSPEHFLSHLETHIDPSAEMTSNTEGEDGGPLPGFKCPICNQCLVSATELIGHFCTHQDRTPGCKFCKRTFSSQRKLQEHEELHLTSATEFECTECGKSFLGSNAFCQHHCSHQQHATTESKHSNPSATVSPPAHYQAAADEEEIDVTGEDLYNCPHCSMQFFSKSGFLEHQNKHHLEEKPFKCKLCGKMFALRRYLKEHERRHRIKEAAQKTSQLDEKKFQCSQCQSEFSTSQDLSSHMRLHAEKEVGGFRCDMCYKSFSRCSLLKQHQESHVGEVVYECTECDKAFAFPHLLEEHQETHAGSSQ</sequence>
<proteinExistence type="predicted"/>
<feature type="domain" description="C2H2-type" evidence="12">
    <location>
        <begin position="2588"/>
        <end position="2615"/>
    </location>
</feature>
<feature type="region of interest" description="Disordered" evidence="11">
    <location>
        <begin position="1500"/>
        <end position="1524"/>
    </location>
</feature>
<feature type="domain" description="C2H2-type" evidence="12">
    <location>
        <begin position="2428"/>
        <end position="2455"/>
    </location>
</feature>
<organism evidence="13 14">
    <name type="scientific">Scophthalmus maximus</name>
    <name type="common">Turbot</name>
    <name type="synonym">Psetta maxima</name>
    <dbReference type="NCBI Taxonomy" id="52904"/>
    <lineage>
        <taxon>Eukaryota</taxon>
        <taxon>Metazoa</taxon>
        <taxon>Chordata</taxon>
        <taxon>Craniata</taxon>
        <taxon>Vertebrata</taxon>
        <taxon>Euteleostomi</taxon>
        <taxon>Actinopterygii</taxon>
        <taxon>Neopterygii</taxon>
        <taxon>Teleostei</taxon>
        <taxon>Neoteleostei</taxon>
        <taxon>Acanthomorphata</taxon>
        <taxon>Carangaria</taxon>
        <taxon>Pleuronectiformes</taxon>
        <taxon>Pleuronectoidei</taxon>
        <taxon>Scophthalmidae</taxon>
        <taxon>Scophthalmus</taxon>
    </lineage>
</organism>
<evidence type="ECO:0000256" key="4">
    <source>
        <dbReference type="ARBA" id="ARBA00022771"/>
    </source>
</evidence>
<feature type="domain" description="C2H2-type" evidence="12">
    <location>
        <begin position="2162"/>
        <end position="2189"/>
    </location>
</feature>
<evidence type="ECO:0000256" key="11">
    <source>
        <dbReference type="SAM" id="MobiDB-lite"/>
    </source>
</evidence>